<feature type="transmembrane region" description="Helical" evidence="8">
    <location>
        <begin position="127"/>
        <end position="147"/>
    </location>
</feature>
<feature type="transmembrane region" description="Helical" evidence="8">
    <location>
        <begin position="280"/>
        <end position="300"/>
    </location>
</feature>
<dbReference type="GO" id="GO:0033214">
    <property type="term" value="P:siderophore-iron import into cell"/>
    <property type="evidence" value="ECO:0007669"/>
    <property type="project" value="TreeGrafter"/>
</dbReference>
<proteinExistence type="inferred from homology"/>
<dbReference type="EMBL" id="JADEXP010000334">
    <property type="protein sequence ID" value="MBE9069867.1"/>
    <property type="molecule type" value="Genomic_DNA"/>
</dbReference>
<keyword evidence="5 8" id="KW-0812">Transmembrane</keyword>
<feature type="transmembrane region" description="Helical" evidence="8">
    <location>
        <begin position="222"/>
        <end position="245"/>
    </location>
</feature>
<keyword evidence="7 8" id="KW-0472">Membrane</keyword>
<name>A0A928ZYN4_LEPEC</name>
<feature type="transmembrane region" description="Helical" evidence="8">
    <location>
        <begin position="340"/>
        <end position="360"/>
    </location>
</feature>
<evidence type="ECO:0000313" key="10">
    <source>
        <dbReference type="Proteomes" id="UP000615026"/>
    </source>
</evidence>
<dbReference type="CDD" id="cd06550">
    <property type="entry name" value="TM_ABC_iron-siderophores_like"/>
    <property type="match status" value="1"/>
</dbReference>
<dbReference type="PANTHER" id="PTHR30472">
    <property type="entry name" value="FERRIC ENTEROBACTIN TRANSPORT SYSTEM PERMEASE PROTEIN"/>
    <property type="match status" value="1"/>
</dbReference>
<feature type="transmembrane region" description="Helical" evidence="8">
    <location>
        <begin position="40"/>
        <end position="63"/>
    </location>
</feature>
<evidence type="ECO:0000256" key="8">
    <source>
        <dbReference type="SAM" id="Phobius"/>
    </source>
</evidence>
<sequence>MANKIYPFRKLFPSIPSSQKLYKNLSPEILNLPSINHISALTLLTLVLLIIFLASLALGSVPIPPTEVLTTLLGGPTTKPAWQEIILNFRLPRSLTAMAAGSALALSGLQLQALFRNPLAGPSVLGINAGASLGAALIVLTGGGIGFLGQLSVVGAASLGAAIAMFLVLLMARHVRSSLALLIFGLMLSYVTNALVTILLHFSRLEQTLAYLSWTFGSFSGVTWQQMPILLSVIFIGLLMAQLFCKPLNLLLLGEEQAMSLGLSVTVVRCYLVLSASLLAGSITAFCGPIAFLGVAVPHLGRSLFRTQDHRLLVPAVALLGAMLALVANSIAQVPGSQTILPLNAVMALLGAPVLIWLMLKQGKQQF</sequence>
<keyword evidence="4" id="KW-1003">Cell membrane</keyword>
<evidence type="ECO:0000256" key="4">
    <source>
        <dbReference type="ARBA" id="ARBA00022475"/>
    </source>
</evidence>
<comment type="similarity">
    <text evidence="2">Belongs to the binding-protein-dependent transport system permease family. FecCD subfamily.</text>
</comment>
<feature type="transmembrane region" description="Helical" evidence="8">
    <location>
        <begin position="179"/>
        <end position="202"/>
    </location>
</feature>
<dbReference type="AlphaFoldDB" id="A0A928ZYN4"/>
<dbReference type="GO" id="GO:0005886">
    <property type="term" value="C:plasma membrane"/>
    <property type="evidence" value="ECO:0007669"/>
    <property type="project" value="UniProtKB-SubCell"/>
</dbReference>
<feature type="transmembrane region" description="Helical" evidence="8">
    <location>
        <begin position="312"/>
        <end position="334"/>
    </location>
</feature>
<evidence type="ECO:0000256" key="2">
    <source>
        <dbReference type="ARBA" id="ARBA00007935"/>
    </source>
</evidence>
<feature type="transmembrane region" description="Helical" evidence="8">
    <location>
        <begin position="153"/>
        <end position="172"/>
    </location>
</feature>
<evidence type="ECO:0000256" key="5">
    <source>
        <dbReference type="ARBA" id="ARBA00022692"/>
    </source>
</evidence>
<dbReference type="Proteomes" id="UP000615026">
    <property type="component" value="Unassembled WGS sequence"/>
</dbReference>
<evidence type="ECO:0000256" key="3">
    <source>
        <dbReference type="ARBA" id="ARBA00022448"/>
    </source>
</evidence>
<dbReference type="RefSeq" id="WP_193995755.1">
    <property type="nucleotide sequence ID" value="NZ_JADEXP010000334.1"/>
</dbReference>
<protein>
    <submittedName>
        <fullName evidence="9">Iron ABC transporter permease</fullName>
    </submittedName>
</protein>
<accession>A0A928ZYN4</accession>
<keyword evidence="6 8" id="KW-1133">Transmembrane helix</keyword>
<dbReference type="InterPro" id="IPR037294">
    <property type="entry name" value="ABC_BtuC-like"/>
</dbReference>
<dbReference type="PANTHER" id="PTHR30472:SF41">
    <property type="entry name" value="TRANSPORT SYSTEM PERMEASE PROTEIN"/>
    <property type="match status" value="1"/>
</dbReference>
<dbReference type="Gene3D" id="1.10.3470.10">
    <property type="entry name" value="ABC transporter involved in vitamin B12 uptake, BtuC"/>
    <property type="match status" value="1"/>
</dbReference>
<evidence type="ECO:0000313" key="9">
    <source>
        <dbReference type="EMBL" id="MBE9069867.1"/>
    </source>
</evidence>
<comment type="caution">
    <text evidence="9">The sequence shown here is derived from an EMBL/GenBank/DDBJ whole genome shotgun (WGS) entry which is preliminary data.</text>
</comment>
<dbReference type="SUPFAM" id="SSF81345">
    <property type="entry name" value="ABC transporter involved in vitamin B12 uptake, BtuC"/>
    <property type="match status" value="1"/>
</dbReference>
<evidence type="ECO:0000256" key="7">
    <source>
        <dbReference type="ARBA" id="ARBA00023136"/>
    </source>
</evidence>
<gene>
    <name evidence="9" type="ORF">IQ260_24810</name>
</gene>
<comment type="subcellular location">
    <subcellularLocation>
        <location evidence="1">Cell membrane</location>
        <topology evidence="1">Multi-pass membrane protein</topology>
    </subcellularLocation>
</comment>
<dbReference type="Pfam" id="PF01032">
    <property type="entry name" value="FecCD"/>
    <property type="match status" value="1"/>
</dbReference>
<dbReference type="InterPro" id="IPR000522">
    <property type="entry name" value="ABC_transptr_permease_BtuC"/>
</dbReference>
<dbReference type="GO" id="GO:0022857">
    <property type="term" value="F:transmembrane transporter activity"/>
    <property type="evidence" value="ECO:0007669"/>
    <property type="project" value="InterPro"/>
</dbReference>
<keyword evidence="10" id="KW-1185">Reference proteome</keyword>
<organism evidence="9 10">
    <name type="scientific">Leptolyngbya cf. ectocarpi LEGE 11479</name>
    <dbReference type="NCBI Taxonomy" id="1828722"/>
    <lineage>
        <taxon>Bacteria</taxon>
        <taxon>Bacillati</taxon>
        <taxon>Cyanobacteriota</taxon>
        <taxon>Cyanophyceae</taxon>
        <taxon>Leptolyngbyales</taxon>
        <taxon>Leptolyngbyaceae</taxon>
        <taxon>Leptolyngbya group</taxon>
        <taxon>Leptolyngbya</taxon>
    </lineage>
</organism>
<evidence type="ECO:0000256" key="6">
    <source>
        <dbReference type="ARBA" id="ARBA00022989"/>
    </source>
</evidence>
<evidence type="ECO:0000256" key="1">
    <source>
        <dbReference type="ARBA" id="ARBA00004651"/>
    </source>
</evidence>
<reference evidence="9" key="1">
    <citation type="submission" date="2020-10" db="EMBL/GenBank/DDBJ databases">
        <authorList>
            <person name="Castelo-Branco R."/>
            <person name="Eusebio N."/>
            <person name="Adriana R."/>
            <person name="Vieira A."/>
            <person name="Brugerolle De Fraissinette N."/>
            <person name="Rezende De Castro R."/>
            <person name="Schneider M.P."/>
            <person name="Vasconcelos V."/>
            <person name="Leao P.N."/>
        </authorList>
    </citation>
    <scope>NUCLEOTIDE SEQUENCE</scope>
    <source>
        <strain evidence="9">LEGE 11479</strain>
    </source>
</reference>
<keyword evidence="3" id="KW-0813">Transport</keyword>